<dbReference type="Proteomes" id="UP001233271">
    <property type="component" value="Chromosome 2"/>
</dbReference>
<keyword evidence="5" id="KW-1185">Reference proteome</keyword>
<dbReference type="GeneID" id="85492966"/>
<dbReference type="GO" id="GO:0004045">
    <property type="term" value="F:peptidyl-tRNA hydrolase activity"/>
    <property type="evidence" value="ECO:0007669"/>
    <property type="project" value="UniProtKB-EC"/>
</dbReference>
<dbReference type="PANTHER" id="PTHR46194:SF1">
    <property type="entry name" value="PEPTIDYL-TRNA HYDROLASE PTRHD1-RELATED"/>
    <property type="match status" value="1"/>
</dbReference>
<dbReference type="KEGG" id="ccac:CcaHIS019_0204570"/>
<name>A0AA48I751_9TREE</name>
<evidence type="ECO:0000256" key="2">
    <source>
        <dbReference type="ARBA" id="ARBA00022801"/>
    </source>
</evidence>
<reference evidence="4" key="1">
    <citation type="journal article" date="2023" name="BMC Genomics">
        <title>Chromosome-level genome assemblies of Cutaneotrichosporon spp. (Trichosporonales, Basidiomycota) reveal imbalanced evolution between nucleotide sequences and chromosome synteny.</title>
        <authorList>
            <person name="Kobayashi Y."/>
            <person name="Kayamori A."/>
            <person name="Aoki K."/>
            <person name="Shiwa Y."/>
            <person name="Matsutani M."/>
            <person name="Fujita N."/>
            <person name="Sugita T."/>
            <person name="Iwasaki W."/>
            <person name="Tanaka N."/>
            <person name="Takashima M."/>
        </authorList>
    </citation>
    <scope>NUCLEOTIDE SEQUENCE</scope>
    <source>
        <strain evidence="4">HIS019</strain>
    </source>
</reference>
<dbReference type="InterPro" id="IPR002833">
    <property type="entry name" value="PTH2"/>
</dbReference>
<dbReference type="EC" id="3.1.1.29" evidence="1"/>
<dbReference type="PANTHER" id="PTHR46194">
    <property type="entry name" value="PEPTIDYL-TRNA HYDROLASE PTRHD1-RELATED"/>
    <property type="match status" value="1"/>
</dbReference>
<comment type="catalytic activity">
    <reaction evidence="3">
        <text>an N-acyl-L-alpha-aminoacyl-tRNA + H2O = an N-acyl-L-amino acid + a tRNA + H(+)</text>
        <dbReference type="Rhea" id="RHEA:54448"/>
        <dbReference type="Rhea" id="RHEA-COMP:10123"/>
        <dbReference type="Rhea" id="RHEA-COMP:13883"/>
        <dbReference type="ChEBI" id="CHEBI:15377"/>
        <dbReference type="ChEBI" id="CHEBI:15378"/>
        <dbReference type="ChEBI" id="CHEBI:59874"/>
        <dbReference type="ChEBI" id="CHEBI:78442"/>
        <dbReference type="ChEBI" id="CHEBI:138191"/>
        <dbReference type="EC" id="3.1.1.29"/>
    </reaction>
</comment>
<dbReference type="AlphaFoldDB" id="A0AA48I751"/>
<gene>
    <name evidence="4" type="ORF">CcaverHIS019_0204570</name>
</gene>
<proteinExistence type="predicted"/>
<evidence type="ECO:0000256" key="1">
    <source>
        <dbReference type="ARBA" id="ARBA00013260"/>
    </source>
</evidence>
<dbReference type="Pfam" id="PF01981">
    <property type="entry name" value="PTH2"/>
    <property type="match status" value="1"/>
</dbReference>
<organism evidence="4 5">
    <name type="scientific">Cutaneotrichosporon cavernicola</name>
    <dbReference type="NCBI Taxonomy" id="279322"/>
    <lineage>
        <taxon>Eukaryota</taxon>
        <taxon>Fungi</taxon>
        <taxon>Dikarya</taxon>
        <taxon>Basidiomycota</taxon>
        <taxon>Agaricomycotina</taxon>
        <taxon>Tremellomycetes</taxon>
        <taxon>Trichosporonales</taxon>
        <taxon>Trichosporonaceae</taxon>
        <taxon>Cutaneotrichosporon</taxon>
    </lineage>
</organism>
<dbReference type="RefSeq" id="XP_060454361.1">
    <property type="nucleotide sequence ID" value="XM_060597471.1"/>
</dbReference>
<dbReference type="SUPFAM" id="SSF102462">
    <property type="entry name" value="Peptidyl-tRNA hydrolase II"/>
    <property type="match status" value="1"/>
</dbReference>
<accession>A0AA48I751</accession>
<keyword evidence="2" id="KW-0378">Hydrolase</keyword>
<dbReference type="Gene3D" id="3.40.1490.10">
    <property type="entry name" value="Bit1"/>
    <property type="match status" value="1"/>
</dbReference>
<dbReference type="EMBL" id="AP028213">
    <property type="protein sequence ID" value="BEI89095.1"/>
    <property type="molecule type" value="Genomic_DNA"/>
</dbReference>
<dbReference type="InterPro" id="IPR023476">
    <property type="entry name" value="Pep_tRNA_hydro_II_dom_sf"/>
</dbReference>
<evidence type="ECO:0000313" key="5">
    <source>
        <dbReference type="Proteomes" id="UP001233271"/>
    </source>
</evidence>
<evidence type="ECO:0000256" key="3">
    <source>
        <dbReference type="ARBA" id="ARBA00048707"/>
    </source>
</evidence>
<sequence length="155" mass="16922">MLARTLRRMSTQAKAEMAGAVGGEGLAPKPTGLVMQIIVRRDLMTTHGWPVGPLMAQAAHAASAVQHLHADHPDMKRYLAGDDGQAWKIMRKAVLEVADEDALHRLHSSLETAGIPHHLWVEEPEHFPTALAIVPNKRGKALKRALDEAGATLWK</sequence>
<dbReference type="InterPro" id="IPR042237">
    <property type="entry name" value="PTRHD1"/>
</dbReference>
<evidence type="ECO:0000313" key="4">
    <source>
        <dbReference type="EMBL" id="BEI89095.1"/>
    </source>
</evidence>
<protein>
    <recommendedName>
        <fullName evidence="1">peptidyl-tRNA hydrolase</fullName>
        <ecNumber evidence="1">3.1.1.29</ecNumber>
    </recommendedName>
</protein>